<comment type="caution">
    <text evidence="2">The sequence shown here is derived from an EMBL/GenBank/DDBJ whole genome shotgun (WGS) entry which is preliminary data.</text>
</comment>
<name>A0A927GQS0_9BACL</name>
<accession>A0A927GQS0</accession>
<gene>
    <name evidence="2" type="ORF">IDH44_05660</name>
</gene>
<dbReference type="Proteomes" id="UP000621560">
    <property type="component" value="Unassembled WGS sequence"/>
</dbReference>
<keyword evidence="1" id="KW-0812">Transmembrane</keyword>
<keyword evidence="1" id="KW-1133">Transmembrane helix</keyword>
<evidence type="ECO:0000256" key="1">
    <source>
        <dbReference type="SAM" id="Phobius"/>
    </source>
</evidence>
<feature type="transmembrane region" description="Helical" evidence="1">
    <location>
        <begin position="73"/>
        <end position="93"/>
    </location>
</feature>
<dbReference type="EMBL" id="JACXIZ010000011">
    <property type="protein sequence ID" value="MBD2844668.1"/>
    <property type="molecule type" value="Genomic_DNA"/>
</dbReference>
<evidence type="ECO:0000313" key="3">
    <source>
        <dbReference type="Proteomes" id="UP000621560"/>
    </source>
</evidence>
<proteinExistence type="predicted"/>
<evidence type="ECO:0000313" key="2">
    <source>
        <dbReference type="EMBL" id="MBD2844668.1"/>
    </source>
</evidence>
<dbReference type="AlphaFoldDB" id="A0A927GQS0"/>
<keyword evidence="1" id="KW-0472">Membrane</keyword>
<keyword evidence="3" id="KW-1185">Reference proteome</keyword>
<reference evidence="2" key="1">
    <citation type="submission" date="2020-09" db="EMBL/GenBank/DDBJ databases">
        <title>A novel bacterium of genus Paenibacillus, isolated from South China Sea.</title>
        <authorList>
            <person name="Huang H."/>
            <person name="Mo K."/>
            <person name="Hu Y."/>
        </authorList>
    </citation>
    <scope>NUCLEOTIDE SEQUENCE</scope>
    <source>
        <strain evidence="2">IB182496</strain>
    </source>
</reference>
<protein>
    <recommendedName>
        <fullName evidence="4">DUF2269 family protein</fullName>
    </recommendedName>
</protein>
<organism evidence="2 3">
    <name type="scientific">Paenibacillus sabuli</name>
    <dbReference type="NCBI Taxonomy" id="2772509"/>
    <lineage>
        <taxon>Bacteria</taxon>
        <taxon>Bacillati</taxon>
        <taxon>Bacillota</taxon>
        <taxon>Bacilli</taxon>
        <taxon>Bacillales</taxon>
        <taxon>Paenibacillaceae</taxon>
        <taxon>Paenibacillus</taxon>
    </lineage>
</organism>
<dbReference type="RefSeq" id="WP_190915521.1">
    <property type="nucleotide sequence ID" value="NZ_JACXIZ010000011.1"/>
</dbReference>
<feature type="transmembrane region" description="Helical" evidence="1">
    <location>
        <begin position="6"/>
        <end position="29"/>
    </location>
</feature>
<sequence>MNDFLLFLHVIGAVGMGFYIVLPALIGRASRLAGTGQQGLADGLASGNRLAQYFLVLQFLTGGYLISQKDYTVLWMVLIIVLFLAIAAVAGIMTKPIKRISSSIESGQSASADIRKAQTMSVIVLVLYLVILYLMKYPMFKDIA</sequence>
<evidence type="ECO:0008006" key="4">
    <source>
        <dbReference type="Google" id="ProtNLM"/>
    </source>
</evidence>
<feature type="transmembrane region" description="Helical" evidence="1">
    <location>
        <begin position="114"/>
        <end position="135"/>
    </location>
</feature>